<dbReference type="OrthoDB" id="9421177at2759"/>
<organism evidence="5 6">
    <name type="scientific">Nyctibius grandis</name>
    <name type="common">Great potoo</name>
    <dbReference type="NCBI Taxonomy" id="48427"/>
    <lineage>
        <taxon>Eukaryota</taxon>
        <taxon>Metazoa</taxon>
        <taxon>Chordata</taxon>
        <taxon>Craniata</taxon>
        <taxon>Vertebrata</taxon>
        <taxon>Euteleostomi</taxon>
        <taxon>Archelosauria</taxon>
        <taxon>Archosauria</taxon>
        <taxon>Dinosauria</taxon>
        <taxon>Saurischia</taxon>
        <taxon>Theropoda</taxon>
        <taxon>Coelurosauria</taxon>
        <taxon>Aves</taxon>
        <taxon>Neognathae</taxon>
        <taxon>Neoaves</taxon>
        <taxon>Strisores</taxon>
        <taxon>Caprimulgiformes</taxon>
        <taxon>Nyctibiidae</taxon>
        <taxon>Nyctibius</taxon>
    </lineage>
</organism>
<dbReference type="Proteomes" id="UP000567826">
    <property type="component" value="Unassembled WGS sequence"/>
</dbReference>
<dbReference type="Pfam" id="PF23210">
    <property type="entry name" value="HEAT_Maestro_2"/>
    <property type="match status" value="1"/>
</dbReference>
<dbReference type="Gene3D" id="1.25.10.10">
    <property type="entry name" value="Leucine-rich Repeat Variant"/>
    <property type="match status" value="1"/>
</dbReference>
<dbReference type="Pfam" id="PF21047">
    <property type="entry name" value="HEAT_Maestro"/>
    <property type="match status" value="1"/>
</dbReference>
<dbReference type="InterPro" id="IPR048465">
    <property type="entry name" value="Maestro-like_HEAT"/>
</dbReference>
<evidence type="ECO:0000259" key="2">
    <source>
        <dbReference type="Pfam" id="PF21047"/>
    </source>
</evidence>
<evidence type="ECO:0000313" key="6">
    <source>
        <dbReference type="Proteomes" id="UP000567826"/>
    </source>
</evidence>
<feature type="non-terminal residue" evidence="5">
    <location>
        <position position="1"/>
    </location>
</feature>
<dbReference type="GO" id="GO:0005737">
    <property type="term" value="C:cytoplasm"/>
    <property type="evidence" value="ECO:0007669"/>
    <property type="project" value="TreeGrafter"/>
</dbReference>
<dbReference type="InterPro" id="IPR045206">
    <property type="entry name" value="Maestro_heat-like_prot"/>
</dbReference>
<gene>
    <name evidence="5" type="primary">Mroh7</name>
    <name evidence="5" type="ORF">NYCGRA_R00248</name>
</gene>
<evidence type="ECO:0000313" key="5">
    <source>
        <dbReference type="EMBL" id="NXQ90619.1"/>
    </source>
</evidence>
<keyword evidence="1" id="KW-0677">Repeat</keyword>
<evidence type="ECO:0000256" key="1">
    <source>
        <dbReference type="ARBA" id="ARBA00022737"/>
    </source>
</evidence>
<dbReference type="AlphaFoldDB" id="A0A7L2GW32"/>
<dbReference type="PANTHER" id="PTHR23120:SF42">
    <property type="entry name" value="MAESTRO HEAT-LIKE REPEAT FAMILY MEMBER 3"/>
    <property type="match status" value="1"/>
</dbReference>
<reference evidence="5 6" key="1">
    <citation type="submission" date="2019-09" db="EMBL/GenBank/DDBJ databases">
        <title>Bird 10,000 Genomes (B10K) Project - Family phase.</title>
        <authorList>
            <person name="Zhang G."/>
        </authorList>
    </citation>
    <scope>NUCLEOTIDE SEQUENCE [LARGE SCALE GENOMIC DNA]</scope>
    <source>
        <strain evidence="5">B10K-DU-001-56</strain>
        <tissue evidence="5">Muscle</tissue>
    </source>
</reference>
<dbReference type="InterPro" id="IPR055408">
    <property type="entry name" value="HEAT_MROH2B-like"/>
</dbReference>
<dbReference type="Pfam" id="PF23227">
    <property type="entry name" value="HEAT_MROH2B_C"/>
    <property type="match status" value="1"/>
</dbReference>
<protein>
    <submittedName>
        <fullName evidence="5">MROH7 protein</fullName>
    </submittedName>
</protein>
<name>A0A7L2GW32_NYCGR</name>
<evidence type="ECO:0000259" key="4">
    <source>
        <dbReference type="Pfam" id="PF23227"/>
    </source>
</evidence>
<dbReference type="SUPFAM" id="SSF48371">
    <property type="entry name" value="ARM repeat"/>
    <property type="match status" value="1"/>
</dbReference>
<keyword evidence="6" id="KW-1185">Reference proteome</keyword>
<evidence type="ECO:0000259" key="3">
    <source>
        <dbReference type="Pfam" id="PF23210"/>
    </source>
</evidence>
<feature type="domain" description="MROH2B-like HEAT-repeats" evidence="3">
    <location>
        <begin position="3"/>
        <end position="119"/>
    </location>
</feature>
<dbReference type="InterPro" id="IPR016024">
    <property type="entry name" value="ARM-type_fold"/>
</dbReference>
<dbReference type="InterPro" id="IPR011989">
    <property type="entry name" value="ARM-like"/>
</dbReference>
<feature type="domain" description="Maestro/Maestro-like HEAT-repeats" evidence="4">
    <location>
        <begin position="587"/>
        <end position="788"/>
    </location>
</feature>
<feature type="domain" description="Maestro-like HEAT-repeats" evidence="2">
    <location>
        <begin position="168"/>
        <end position="389"/>
    </location>
</feature>
<comment type="caution">
    <text evidence="5">The sequence shown here is derived from an EMBL/GenBank/DDBJ whole genome shotgun (WGS) entry which is preliminary data.</text>
</comment>
<dbReference type="PANTHER" id="PTHR23120">
    <property type="entry name" value="MAESTRO-RELATED HEAT DOMAIN-CONTAINING"/>
    <property type="match status" value="1"/>
</dbReference>
<sequence>KAQKLRFLGSICTICSFTHVNSMRDLLHVGQLEVVETIEALLQEEPTERLGTRVRQQAMLAIASMSRAGLLLQEKSSLLHTCFSSVFYRPPWKKTKGTESSLYSKTLAAMDSMLQVLLCSADTQGIVVLQNIFQLLLPFTNSQTAVVRERALARIARLANFITIYPQLQVCCCFAQATVQRHQCSKTQRFSMLGVLVGHLTLCCTSKDKRTCQEAAEALYHLHTFILQQRSKWPCRHDTEQLQPQEGWQATQHWQLSQTIDASKLFLMFTKYLEPSNRADIILMAIKNMRASSIYSISMAAHMVDVLLTDPDFQPAQMLNIVWAIYRNLPSIRAEVAFKSLNRALLVLTAKHCSVVVASLLQCSPTCSRDAMAMWRVMLSKHQAAEEVLQELLSLMINQSRRKTSTSTKDNLHVLALAATRTISKILLQAICLQEVEAIFPQLFLALLFQVSFTAELTLEEVQTFWREGQQEQRHTPIRLVVQSLKVLLCRMGFQSQVEAIEVQGGWDTLLRAYTSLTGVRIMAREMMKIPRSLRSVIFCDLAELLSVKDSTWKMVAMVFLVEMLGCTDFDEELDRVLEIFPMYLRSQCPGMPSLVLGGIRTLLERPDAARTTLFLLPYIMVQLQGADSDATAAALPILGNMLQLLEGQMPSLTALELAGKLRPLFTNESDVVREQSIRLFQSAMELVVGAEKKMMKEEVWDSLLPLLFHLHDQDRSVAKAAQEALCSAGRFLKWGELVHLVETAQPWRISECLLAKKRSRAKDYLHQSQPYLKSPQETLRREAIRFI</sequence>
<dbReference type="EMBL" id="VWYG01022780">
    <property type="protein sequence ID" value="NXQ90619.1"/>
    <property type="molecule type" value="Genomic_DNA"/>
</dbReference>
<proteinExistence type="predicted"/>
<feature type="non-terminal residue" evidence="5">
    <location>
        <position position="788"/>
    </location>
</feature>
<dbReference type="InterPro" id="IPR055406">
    <property type="entry name" value="HEAT_Maestro"/>
</dbReference>
<accession>A0A7L2GW32</accession>